<keyword evidence="5" id="KW-1185">Reference proteome</keyword>
<gene>
    <name evidence="4" type="ORF">GT755_25340</name>
</gene>
<keyword evidence="2" id="KW-0804">Transcription</keyword>
<dbReference type="Proteomes" id="UP000479526">
    <property type="component" value="Unassembled WGS sequence"/>
</dbReference>
<keyword evidence="1" id="KW-0805">Transcription regulation</keyword>
<evidence type="ECO:0000313" key="5">
    <source>
        <dbReference type="Proteomes" id="UP000479526"/>
    </source>
</evidence>
<reference evidence="4 5" key="1">
    <citation type="submission" date="2020-01" db="EMBL/GenBank/DDBJ databases">
        <title>Herbidospora sp. NEAU-GS84 nov., a novel actinomycete isolated from soil.</title>
        <authorList>
            <person name="Han L."/>
        </authorList>
    </citation>
    <scope>NUCLEOTIDE SEQUENCE [LARGE SCALE GENOMIC DNA]</scope>
    <source>
        <strain evidence="4 5">NEAU-GS84</strain>
    </source>
</reference>
<protein>
    <submittedName>
        <fullName evidence="4">Anti-sigma factor</fullName>
    </submittedName>
</protein>
<dbReference type="InterPro" id="IPR027383">
    <property type="entry name" value="Znf_put"/>
</dbReference>
<comment type="caution">
    <text evidence="4">The sequence shown here is derived from an EMBL/GenBank/DDBJ whole genome shotgun (WGS) entry which is preliminary data.</text>
</comment>
<dbReference type="EMBL" id="WXEW01000007">
    <property type="protein sequence ID" value="NAS24996.1"/>
    <property type="molecule type" value="Genomic_DNA"/>
</dbReference>
<evidence type="ECO:0000313" key="4">
    <source>
        <dbReference type="EMBL" id="NAS24996.1"/>
    </source>
</evidence>
<evidence type="ECO:0000256" key="1">
    <source>
        <dbReference type="ARBA" id="ARBA00023015"/>
    </source>
</evidence>
<evidence type="ECO:0000259" key="3">
    <source>
        <dbReference type="Pfam" id="PF13490"/>
    </source>
</evidence>
<name>A0A7C9NQX0_9ACTN</name>
<dbReference type="Pfam" id="PF13490">
    <property type="entry name" value="zf-HC2"/>
    <property type="match status" value="1"/>
</dbReference>
<dbReference type="AlphaFoldDB" id="A0A7C9NQX0"/>
<proteinExistence type="predicted"/>
<evidence type="ECO:0000256" key="2">
    <source>
        <dbReference type="ARBA" id="ARBA00023163"/>
    </source>
</evidence>
<dbReference type="Gene3D" id="1.10.10.1320">
    <property type="entry name" value="Anti-sigma factor, zinc-finger domain"/>
    <property type="match status" value="1"/>
</dbReference>
<dbReference type="InterPro" id="IPR041916">
    <property type="entry name" value="Anti_sigma_zinc_sf"/>
</dbReference>
<dbReference type="RefSeq" id="WP_161482100.1">
    <property type="nucleotide sequence ID" value="NZ_WXEW01000007.1"/>
</dbReference>
<feature type="domain" description="Putative zinc-finger" evidence="3">
    <location>
        <begin position="3"/>
        <end position="36"/>
    </location>
</feature>
<accession>A0A7C9NQX0</accession>
<organism evidence="4 5">
    <name type="scientific">Herbidospora solisilvae</name>
    <dbReference type="NCBI Taxonomy" id="2696284"/>
    <lineage>
        <taxon>Bacteria</taxon>
        <taxon>Bacillati</taxon>
        <taxon>Actinomycetota</taxon>
        <taxon>Actinomycetes</taxon>
        <taxon>Streptosporangiales</taxon>
        <taxon>Streptosporangiaceae</taxon>
        <taxon>Herbidospora</taxon>
    </lineage>
</organism>
<sequence>MNCDEFAELVTAYLDDALDDSSRPLFLDHMARCSGCTGYYGQFTTTITVLGELPAPGLSPKTRSHLLTAFREASSEKPE</sequence>